<dbReference type="PATRIC" id="fig|438.10.peg.1604"/>
<evidence type="ECO:0000313" key="1">
    <source>
        <dbReference type="EMBL" id="OAZ72586.1"/>
    </source>
</evidence>
<organism evidence="1 2">
    <name type="scientific">Acetobacter pasteurianus</name>
    <name type="common">Acetobacter turbidans</name>
    <dbReference type="NCBI Taxonomy" id="438"/>
    <lineage>
        <taxon>Bacteria</taxon>
        <taxon>Pseudomonadati</taxon>
        <taxon>Pseudomonadota</taxon>
        <taxon>Alphaproteobacteria</taxon>
        <taxon>Acetobacterales</taxon>
        <taxon>Acetobacteraceae</taxon>
        <taxon>Acetobacter</taxon>
    </lineage>
</organism>
<protein>
    <submittedName>
        <fullName evidence="1">Uncharacterized protein</fullName>
    </submittedName>
</protein>
<dbReference type="AlphaFoldDB" id="A0A0K0TB69"/>
<accession>A0A0K0TB69</accession>
<name>A0A0K0TB69_ACEPA</name>
<dbReference type="GeneID" id="60375920"/>
<dbReference type="OrthoDB" id="8449790at2"/>
<proteinExistence type="predicted"/>
<gene>
    <name evidence="1" type="ORF">SRCM100623_01127</name>
</gene>
<comment type="caution">
    <text evidence="1">The sequence shown here is derived from an EMBL/GenBank/DDBJ whole genome shotgun (WGS) entry which is preliminary data.</text>
</comment>
<dbReference type="OMA" id="NDMIPAS"/>
<dbReference type="Proteomes" id="UP000093796">
    <property type="component" value="Unassembled WGS sequence"/>
</dbReference>
<evidence type="ECO:0000313" key="2">
    <source>
        <dbReference type="Proteomes" id="UP000093796"/>
    </source>
</evidence>
<sequence length="88" mass="9509">MKSSIYNGSAPVMPHAAERPANVRQLSESQFRSLGLREVAYTRPALMEDDEIGCAIYAADGSLLAVVEDLETAWGAIVQNDMIPASLQ</sequence>
<dbReference type="RefSeq" id="WP_003622604.1">
    <property type="nucleotide sequence ID" value="NZ_BSCN01000074.1"/>
</dbReference>
<reference evidence="1 2" key="1">
    <citation type="submission" date="2016-05" db="EMBL/GenBank/DDBJ databases">
        <title>Genome sequencing of Acetobacter pasteurianus strain SRCM100623.</title>
        <authorList>
            <person name="Song Y.R."/>
        </authorList>
    </citation>
    <scope>NUCLEOTIDE SEQUENCE [LARGE SCALE GENOMIC DNA]</scope>
    <source>
        <strain evidence="1 2">SRCM100623</strain>
    </source>
</reference>
<dbReference type="eggNOG" id="COG5568">
    <property type="taxonomic scope" value="Bacteria"/>
</dbReference>
<accession>A0A368AC29</accession>
<dbReference type="EMBL" id="LYUD01000099">
    <property type="protein sequence ID" value="OAZ72586.1"/>
    <property type="molecule type" value="Genomic_DNA"/>
</dbReference>